<evidence type="ECO:0000256" key="10">
    <source>
        <dbReference type="ARBA" id="ARBA00023049"/>
    </source>
</evidence>
<gene>
    <name evidence="14" type="ORF">S01H4_22293</name>
</gene>
<keyword evidence="9 12" id="KW-1133">Transmembrane helix</keyword>
<evidence type="ECO:0000256" key="2">
    <source>
        <dbReference type="ARBA" id="ARBA00004141"/>
    </source>
</evidence>
<dbReference type="GO" id="GO:0008237">
    <property type="term" value="F:metallopeptidase activity"/>
    <property type="evidence" value="ECO:0007669"/>
    <property type="project" value="UniProtKB-KW"/>
</dbReference>
<keyword evidence="6" id="KW-0479">Metal-binding</keyword>
<evidence type="ECO:0000256" key="7">
    <source>
        <dbReference type="ARBA" id="ARBA00022801"/>
    </source>
</evidence>
<keyword evidence="4" id="KW-0645">Protease</keyword>
<keyword evidence="7" id="KW-0378">Hydrolase</keyword>
<comment type="subcellular location">
    <subcellularLocation>
        <location evidence="2">Membrane</location>
        <topology evidence="2">Multi-pass membrane protein</topology>
    </subcellularLocation>
</comment>
<evidence type="ECO:0000256" key="6">
    <source>
        <dbReference type="ARBA" id="ARBA00022723"/>
    </source>
</evidence>
<accession>X1CPY0</accession>
<reference evidence="14" key="1">
    <citation type="journal article" date="2014" name="Front. Microbiol.">
        <title>High frequency of phylogenetically diverse reductive dehalogenase-homologous genes in deep subseafloor sedimentary metagenomes.</title>
        <authorList>
            <person name="Kawai M."/>
            <person name="Futagami T."/>
            <person name="Toyoda A."/>
            <person name="Takaki Y."/>
            <person name="Nishi S."/>
            <person name="Hori S."/>
            <person name="Arai W."/>
            <person name="Tsubouchi T."/>
            <person name="Morono Y."/>
            <person name="Uchiyama I."/>
            <person name="Ito T."/>
            <person name="Fujiyama A."/>
            <person name="Inagaki F."/>
            <person name="Takami H."/>
        </authorList>
    </citation>
    <scope>NUCLEOTIDE SEQUENCE</scope>
    <source>
        <strain evidence="14">Expedition CK06-06</strain>
    </source>
</reference>
<protein>
    <recommendedName>
        <fullName evidence="13">Peptidase M50 domain-containing protein</fullName>
    </recommendedName>
</protein>
<keyword evidence="11 12" id="KW-0472">Membrane</keyword>
<evidence type="ECO:0000256" key="1">
    <source>
        <dbReference type="ARBA" id="ARBA00001947"/>
    </source>
</evidence>
<keyword evidence="8" id="KW-0862">Zinc</keyword>
<dbReference type="InterPro" id="IPR008915">
    <property type="entry name" value="Peptidase_M50"/>
</dbReference>
<feature type="domain" description="Peptidase M50" evidence="13">
    <location>
        <begin position="35"/>
        <end position="79"/>
    </location>
</feature>
<evidence type="ECO:0000256" key="11">
    <source>
        <dbReference type="ARBA" id="ARBA00023136"/>
    </source>
</evidence>
<evidence type="ECO:0000259" key="13">
    <source>
        <dbReference type="Pfam" id="PF02163"/>
    </source>
</evidence>
<dbReference type="EMBL" id="BART01010193">
    <property type="protein sequence ID" value="GAG86326.1"/>
    <property type="molecule type" value="Genomic_DNA"/>
</dbReference>
<comment type="similarity">
    <text evidence="3">Belongs to the peptidase M50B family.</text>
</comment>
<feature type="transmembrane region" description="Helical" evidence="12">
    <location>
        <begin position="26"/>
        <end position="45"/>
    </location>
</feature>
<dbReference type="Pfam" id="PF02163">
    <property type="entry name" value="Peptidase_M50"/>
    <property type="match status" value="1"/>
</dbReference>
<dbReference type="AlphaFoldDB" id="X1CPY0"/>
<dbReference type="GO" id="GO:0016020">
    <property type="term" value="C:membrane"/>
    <property type="evidence" value="ECO:0007669"/>
    <property type="project" value="UniProtKB-SubCell"/>
</dbReference>
<dbReference type="GO" id="GO:0006508">
    <property type="term" value="P:proteolysis"/>
    <property type="evidence" value="ECO:0007669"/>
    <property type="project" value="UniProtKB-KW"/>
</dbReference>
<dbReference type="PANTHER" id="PTHR39188">
    <property type="entry name" value="MEMBRANE-ASSOCIATED ZINC METALLOPROTEASE M50B"/>
    <property type="match status" value="1"/>
</dbReference>
<proteinExistence type="inferred from homology"/>
<evidence type="ECO:0000256" key="4">
    <source>
        <dbReference type="ARBA" id="ARBA00022670"/>
    </source>
</evidence>
<evidence type="ECO:0000313" key="14">
    <source>
        <dbReference type="EMBL" id="GAG86326.1"/>
    </source>
</evidence>
<feature type="non-terminal residue" evidence="14">
    <location>
        <position position="87"/>
    </location>
</feature>
<dbReference type="PANTHER" id="PTHR39188:SF3">
    <property type="entry name" value="STAGE IV SPORULATION PROTEIN FB"/>
    <property type="match status" value="1"/>
</dbReference>
<comment type="caution">
    <text evidence="14">The sequence shown here is derived from an EMBL/GenBank/DDBJ whole genome shotgun (WGS) entry which is preliminary data.</text>
</comment>
<evidence type="ECO:0000256" key="5">
    <source>
        <dbReference type="ARBA" id="ARBA00022692"/>
    </source>
</evidence>
<evidence type="ECO:0000256" key="12">
    <source>
        <dbReference type="SAM" id="Phobius"/>
    </source>
</evidence>
<dbReference type="GO" id="GO:0046872">
    <property type="term" value="F:metal ion binding"/>
    <property type="evidence" value="ECO:0007669"/>
    <property type="project" value="UniProtKB-KW"/>
</dbReference>
<sequence>MIFLFLTWSLANGVFAEGSFALPFGGIWVLGLITSLLFFGSVLAHELGHAFVALRNNIPVKSISLFFLGGVAEITREPDSPGEEFRI</sequence>
<keyword evidence="5 12" id="KW-0812">Transmembrane</keyword>
<comment type="cofactor">
    <cofactor evidence="1">
        <name>Zn(2+)</name>
        <dbReference type="ChEBI" id="CHEBI:29105"/>
    </cofactor>
</comment>
<evidence type="ECO:0000256" key="8">
    <source>
        <dbReference type="ARBA" id="ARBA00022833"/>
    </source>
</evidence>
<evidence type="ECO:0000256" key="9">
    <source>
        <dbReference type="ARBA" id="ARBA00022989"/>
    </source>
</evidence>
<organism evidence="14">
    <name type="scientific">marine sediment metagenome</name>
    <dbReference type="NCBI Taxonomy" id="412755"/>
    <lineage>
        <taxon>unclassified sequences</taxon>
        <taxon>metagenomes</taxon>
        <taxon>ecological metagenomes</taxon>
    </lineage>
</organism>
<keyword evidence="10" id="KW-0482">Metalloprotease</keyword>
<name>X1CPY0_9ZZZZ</name>
<evidence type="ECO:0000256" key="3">
    <source>
        <dbReference type="ARBA" id="ARBA00007931"/>
    </source>
</evidence>